<keyword evidence="2 5" id="KW-0812">Transmembrane</keyword>
<proteinExistence type="inferred from homology"/>
<feature type="transmembrane region" description="Helical" evidence="5">
    <location>
        <begin position="100"/>
        <end position="118"/>
    </location>
</feature>
<dbReference type="Proteomes" id="UP001165395">
    <property type="component" value="Unassembled WGS sequence"/>
</dbReference>
<name>A0ABS8D5Z4_9NEIS</name>
<dbReference type="InterPro" id="IPR002781">
    <property type="entry name" value="TM_pro_TauE-like"/>
</dbReference>
<evidence type="ECO:0000313" key="7">
    <source>
        <dbReference type="Proteomes" id="UP001165395"/>
    </source>
</evidence>
<comment type="caution">
    <text evidence="6">The sequence shown here is derived from an EMBL/GenBank/DDBJ whole genome shotgun (WGS) entry which is preliminary data.</text>
</comment>
<keyword evidence="3 5" id="KW-1133">Transmembrane helix</keyword>
<accession>A0ABS8D5Z4</accession>
<evidence type="ECO:0000256" key="4">
    <source>
        <dbReference type="ARBA" id="ARBA00023136"/>
    </source>
</evidence>
<dbReference type="EMBL" id="JAJBZT010000004">
    <property type="protein sequence ID" value="MCB6183623.1"/>
    <property type="molecule type" value="Genomic_DNA"/>
</dbReference>
<dbReference type="Pfam" id="PF01925">
    <property type="entry name" value="TauE"/>
    <property type="match status" value="1"/>
</dbReference>
<gene>
    <name evidence="6" type="ORF">LIN78_08685</name>
</gene>
<comment type="similarity">
    <text evidence="5">Belongs to the 4-toluene sulfonate uptake permease (TSUP) (TC 2.A.102) family.</text>
</comment>
<organism evidence="6 7">
    <name type="scientific">Leeia speluncae</name>
    <dbReference type="NCBI Taxonomy" id="2884804"/>
    <lineage>
        <taxon>Bacteria</taxon>
        <taxon>Pseudomonadati</taxon>
        <taxon>Pseudomonadota</taxon>
        <taxon>Betaproteobacteria</taxon>
        <taxon>Neisseriales</taxon>
        <taxon>Leeiaceae</taxon>
        <taxon>Leeia</taxon>
    </lineage>
</organism>
<dbReference type="RefSeq" id="WP_227180402.1">
    <property type="nucleotide sequence ID" value="NZ_JAJBZT010000004.1"/>
</dbReference>
<comment type="subcellular location">
    <subcellularLocation>
        <location evidence="5">Cell membrane</location>
        <topology evidence="5">Multi-pass membrane protein</topology>
    </subcellularLocation>
    <subcellularLocation>
        <location evidence="1">Membrane</location>
        <topology evidence="1">Multi-pass membrane protein</topology>
    </subcellularLocation>
</comment>
<dbReference type="PANTHER" id="PTHR43701">
    <property type="entry name" value="MEMBRANE TRANSPORTER PROTEIN MJ0441-RELATED"/>
    <property type="match status" value="1"/>
</dbReference>
<feature type="transmembrane region" description="Helical" evidence="5">
    <location>
        <begin position="43"/>
        <end position="63"/>
    </location>
</feature>
<reference evidence="6" key="1">
    <citation type="submission" date="2021-10" db="EMBL/GenBank/DDBJ databases">
        <title>The complete genome sequence of Leeia sp. TBRC 13508.</title>
        <authorList>
            <person name="Charoenyingcharoen P."/>
            <person name="Yukphan P."/>
        </authorList>
    </citation>
    <scope>NUCLEOTIDE SEQUENCE</scope>
    <source>
        <strain evidence="6">TBRC 13508</strain>
    </source>
</reference>
<evidence type="ECO:0000256" key="1">
    <source>
        <dbReference type="ARBA" id="ARBA00004141"/>
    </source>
</evidence>
<protein>
    <recommendedName>
        <fullName evidence="5">Probable membrane transporter protein</fullName>
    </recommendedName>
</protein>
<evidence type="ECO:0000313" key="6">
    <source>
        <dbReference type="EMBL" id="MCB6183623.1"/>
    </source>
</evidence>
<evidence type="ECO:0000256" key="5">
    <source>
        <dbReference type="RuleBase" id="RU363041"/>
    </source>
</evidence>
<keyword evidence="7" id="KW-1185">Reference proteome</keyword>
<feature type="transmembrane region" description="Helical" evidence="5">
    <location>
        <begin position="201"/>
        <end position="222"/>
    </location>
</feature>
<evidence type="ECO:0000256" key="2">
    <source>
        <dbReference type="ARBA" id="ARBA00022692"/>
    </source>
</evidence>
<feature type="transmembrane region" description="Helical" evidence="5">
    <location>
        <begin position="175"/>
        <end position="195"/>
    </location>
</feature>
<keyword evidence="4 5" id="KW-0472">Membrane</keyword>
<dbReference type="InterPro" id="IPR051598">
    <property type="entry name" value="TSUP/Inactive_protease-like"/>
</dbReference>
<evidence type="ECO:0000256" key="3">
    <source>
        <dbReference type="ARBA" id="ARBA00022989"/>
    </source>
</evidence>
<sequence>MDWVIVEYFLLGIVLGGVGGVFGIGGGLLAIPALVWLGMPQAMAQGTALVMIAPNVLLGFIRYKQRNPIELETGAVLGCCALVTSYCAARLVIGLPSATLQGIFAVFLVVLAFLVFNSGRGLSAESQSVVLPPVWLPALGVVSGICAGVFTVGGGLVVVPALIRWFGVKKQTIAQGLGLATVVPGSFASLYAYSAAGKVDWHIGVPLACGGILSVSYGVALAHALPERLLRLAFCGLLCTTAVMLW</sequence>
<dbReference type="PANTHER" id="PTHR43701:SF2">
    <property type="entry name" value="MEMBRANE TRANSPORTER PROTEIN YJNA-RELATED"/>
    <property type="match status" value="1"/>
</dbReference>
<feature type="transmembrane region" description="Helical" evidence="5">
    <location>
        <begin position="138"/>
        <end position="163"/>
    </location>
</feature>
<feature type="transmembrane region" description="Helical" evidence="5">
    <location>
        <begin position="6"/>
        <end position="31"/>
    </location>
</feature>
<keyword evidence="5" id="KW-1003">Cell membrane</keyword>